<sequence>MNQPTGELTHNGENFTYHFVSGAECSLLAFSFESNFEGVRLDNTVNVVGFGNSLIKSTRQVKASVIIDGIEIDILFHLVPDQYLAFPIVVGREIISKHLTMTVTKTKCMLTKYNVGTASSVKVEVNTMDDDHLLGESDL</sequence>
<protein>
    <submittedName>
        <fullName evidence="1">Uncharacterized protein</fullName>
    </submittedName>
</protein>
<evidence type="ECO:0000313" key="1">
    <source>
        <dbReference type="EMBL" id="CAG6695051.1"/>
    </source>
</evidence>
<dbReference type="EMBL" id="HBUF01321473">
    <property type="protein sequence ID" value="CAG6695051.1"/>
    <property type="molecule type" value="Transcribed_RNA"/>
</dbReference>
<reference evidence="1" key="1">
    <citation type="submission" date="2021-05" db="EMBL/GenBank/DDBJ databases">
        <authorList>
            <person name="Alioto T."/>
            <person name="Alioto T."/>
            <person name="Gomez Garrido J."/>
        </authorList>
    </citation>
    <scope>NUCLEOTIDE SEQUENCE</scope>
</reference>
<dbReference type="AlphaFoldDB" id="A0A8D8U0S6"/>
<proteinExistence type="predicted"/>
<accession>A0A8D8U0S6</accession>
<name>A0A8D8U0S6_9HEMI</name>
<organism evidence="1">
    <name type="scientific">Cacopsylla melanoneura</name>
    <dbReference type="NCBI Taxonomy" id="428564"/>
    <lineage>
        <taxon>Eukaryota</taxon>
        <taxon>Metazoa</taxon>
        <taxon>Ecdysozoa</taxon>
        <taxon>Arthropoda</taxon>
        <taxon>Hexapoda</taxon>
        <taxon>Insecta</taxon>
        <taxon>Pterygota</taxon>
        <taxon>Neoptera</taxon>
        <taxon>Paraneoptera</taxon>
        <taxon>Hemiptera</taxon>
        <taxon>Sternorrhyncha</taxon>
        <taxon>Psylloidea</taxon>
        <taxon>Psyllidae</taxon>
        <taxon>Psyllinae</taxon>
        <taxon>Cacopsylla</taxon>
    </lineage>
</organism>